<dbReference type="OrthoDB" id="3263055at2759"/>
<dbReference type="AlphaFoldDB" id="A0A9P7K4C1"/>
<gene>
    <name evidence="2" type="ORF">H0H81_001037</name>
</gene>
<reference evidence="2" key="2">
    <citation type="submission" date="2021-10" db="EMBL/GenBank/DDBJ databases">
        <title>Phylogenomics reveals ancestral predisposition of the termite-cultivated fungus Termitomyces towards a domesticated lifestyle.</title>
        <authorList>
            <person name="Auxier B."/>
            <person name="Grum-Grzhimaylo A."/>
            <person name="Cardenas M.E."/>
            <person name="Lodge J.D."/>
            <person name="Laessoe T."/>
            <person name="Pedersen O."/>
            <person name="Smith M.E."/>
            <person name="Kuyper T.W."/>
            <person name="Franco-Molano E.A."/>
            <person name="Baroni T.J."/>
            <person name="Aanen D.K."/>
        </authorList>
    </citation>
    <scope>NUCLEOTIDE SEQUENCE</scope>
    <source>
        <strain evidence="2">D49</strain>
    </source>
</reference>
<comment type="caution">
    <text evidence="2">The sequence shown here is derived from an EMBL/GenBank/DDBJ whole genome shotgun (WGS) entry which is preliminary data.</text>
</comment>
<evidence type="ECO:0000256" key="1">
    <source>
        <dbReference type="SAM" id="MobiDB-lite"/>
    </source>
</evidence>
<organism evidence="2 3">
    <name type="scientific">Sphagnurus paluster</name>
    <dbReference type="NCBI Taxonomy" id="117069"/>
    <lineage>
        <taxon>Eukaryota</taxon>
        <taxon>Fungi</taxon>
        <taxon>Dikarya</taxon>
        <taxon>Basidiomycota</taxon>
        <taxon>Agaricomycotina</taxon>
        <taxon>Agaricomycetes</taxon>
        <taxon>Agaricomycetidae</taxon>
        <taxon>Agaricales</taxon>
        <taxon>Tricholomatineae</taxon>
        <taxon>Lyophyllaceae</taxon>
        <taxon>Sphagnurus</taxon>
    </lineage>
</organism>
<sequence length="107" mass="11528">MTDCEAVYTNSLLATLNARKSIANAVEDINHMLVSLPPSTPAGSIGAVEVLQTSRSASKKGTTTPRNISIRIDTTKESIHEERDIDGMGSMAARKSEEEIETKMPPL</sequence>
<dbReference type="Proteomes" id="UP000717328">
    <property type="component" value="Unassembled WGS sequence"/>
</dbReference>
<reference evidence="2" key="1">
    <citation type="submission" date="2021-02" db="EMBL/GenBank/DDBJ databases">
        <authorList>
            <person name="Nieuwenhuis M."/>
            <person name="Van De Peppel L.J.J."/>
        </authorList>
    </citation>
    <scope>NUCLEOTIDE SEQUENCE</scope>
    <source>
        <strain evidence="2">D49</strain>
    </source>
</reference>
<name>A0A9P7K4C1_9AGAR</name>
<feature type="region of interest" description="Disordered" evidence="1">
    <location>
        <begin position="77"/>
        <end position="107"/>
    </location>
</feature>
<dbReference type="EMBL" id="JABCKI010006299">
    <property type="protein sequence ID" value="KAG5634711.1"/>
    <property type="molecule type" value="Genomic_DNA"/>
</dbReference>
<feature type="compositionally biased region" description="Basic and acidic residues" evidence="1">
    <location>
        <begin position="77"/>
        <end position="86"/>
    </location>
</feature>
<protein>
    <submittedName>
        <fullName evidence="2">Uncharacterized protein</fullName>
    </submittedName>
</protein>
<proteinExistence type="predicted"/>
<accession>A0A9P7K4C1</accession>
<evidence type="ECO:0000313" key="3">
    <source>
        <dbReference type="Proteomes" id="UP000717328"/>
    </source>
</evidence>
<keyword evidence="3" id="KW-1185">Reference proteome</keyword>
<evidence type="ECO:0000313" key="2">
    <source>
        <dbReference type="EMBL" id="KAG5634711.1"/>
    </source>
</evidence>